<evidence type="ECO:0000313" key="6">
    <source>
        <dbReference type="EMBL" id="QQK78233.1"/>
    </source>
</evidence>
<dbReference type="Gene3D" id="3.40.190.100">
    <property type="entry name" value="Glycine betaine-binding periplasmic protein, domain 2"/>
    <property type="match status" value="1"/>
</dbReference>
<organism evidence="6 7">
    <name type="scientific">Salicibibacter cibarius</name>
    <dbReference type="NCBI Taxonomy" id="2743000"/>
    <lineage>
        <taxon>Bacteria</taxon>
        <taxon>Bacillati</taxon>
        <taxon>Bacillota</taxon>
        <taxon>Bacilli</taxon>
        <taxon>Bacillales</taxon>
        <taxon>Bacillaceae</taxon>
        <taxon>Salicibibacter</taxon>
    </lineage>
</organism>
<dbReference type="PANTHER" id="PTHR47737">
    <property type="entry name" value="GLYCINE BETAINE/PROLINE BETAINE TRANSPORT SYSTEM PERMEASE PROTEIN PROW"/>
    <property type="match status" value="1"/>
</dbReference>
<dbReference type="Pfam" id="PF04069">
    <property type="entry name" value="OpuAC"/>
    <property type="match status" value="1"/>
</dbReference>
<evidence type="ECO:0000256" key="4">
    <source>
        <dbReference type="ARBA" id="ARBA00023136"/>
    </source>
</evidence>
<dbReference type="EMBL" id="CP054705">
    <property type="protein sequence ID" value="QQK78233.1"/>
    <property type="molecule type" value="Genomic_DNA"/>
</dbReference>
<sequence>MTACGNGNGEEGNDEIGDSIQIGYTNYAENTVVSAMWAQLLEEQGYDVTRSSLEKAALYEGVETGDVDIGFSAWLPFTDDHFVSDDAHDVQEEGAFYEGTELGIAVPSYMEDVETIADLNDYVDELDGTIIGIDPGAAISSTTEEEIIPYYDLEFTLQTSSEQGMLSAFDSAYAEEEPIAVTLWSPHWTFGNYDIKYLGDPDNVYGDDDDIYYIARHGLAEEESQIIEWLNNLHFTDDQLSELLTLQNELEDDDEAAQQWMENNQEVVDEWLE</sequence>
<protein>
    <submittedName>
        <fullName evidence="6">Glycine betaine ABC transporter substrate-binding protein</fullName>
    </submittedName>
</protein>
<proteinExistence type="predicted"/>
<dbReference type="SUPFAM" id="SSF53850">
    <property type="entry name" value="Periplasmic binding protein-like II"/>
    <property type="match status" value="1"/>
</dbReference>
<dbReference type="GO" id="GO:0005275">
    <property type="term" value="F:amine transmembrane transporter activity"/>
    <property type="evidence" value="ECO:0007669"/>
    <property type="project" value="TreeGrafter"/>
</dbReference>
<feature type="domain" description="ABC-type glycine betaine transport system substrate-binding" evidence="5">
    <location>
        <begin position="19"/>
        <end position="263"/>
    </location>
</feature>
<dbReference type="CDD" id="cd13639">
    <property type="entry name" value="PBP2_OpuAC_like"/>
    <property type="match status" value="1"/>
</dbReference>
<comment type="subcellular location">
    <subcellularLocation>
        <location evidence="1">Cell membrane</location>
    </subcellularLocation>
</comment>
<dbReference type="AlphaFoldDB" id="A0A7T6Z7F3"/>
<evidence type="ECO:0000256" key="1">
    <source>
        <dbReference type="ARBA" id="ARBA00004236"/>
    </source>
</evidence>
<dbReference type="KEGG" id="scia:HUG15_07920"/>
<evidence type="ECO:0000259" key="5">
    <source>
        <dbReference type="Pfam" id="PF04069"/>
    </source>
</evidence>
<keyword evidence="3" id="KW-1003">Cell membrane</keyword>
<keyword evidence="2" id="KW-0813">Transport</keyword>
<evidence type="ECO:0000256" key="2">
    <source>
        <dbReference type="ARBA" id="ARBA00022448"/>
    </source>
</evidence>
<gene>
    <name evidence="6" type="ORF">HUG15_07920</name>
</gene>
<keyword evidence="4" id="KW-0472">Membrane</keyword>
<evidence type="ECO:0000313" key="7">
    <source>
        <dbReference type="Proteomes" id="UP000595823"/>
    </source>
</evidence>
<dbReference type="Gene3D" id="3.40.190.10">
    <property type="entry name" value="Periplasmic binding protein-like II"/>
    <property type="match status" value="1"/>
</dbReference>
<reference evidence="6 7" key="1">
    <citation type="submission" date="2020-06" db="EMBL/GenBank/DDBJ databases">
        <title>Genomic analysis of Salicibibacter sp. NKC5-3.</title>
        <authorList>
            <person name="Oh Y.J."/>
        </authorList>
    </citation>
    <scope>NUCLEOTIDE SEQUENCE [LARGE SCALE GENOMIC DNA]</scope>
    <source>
        <strain evidence="6 7">NKC5-3</strain>
    </source>
</reference>
<keyword evidence="7" id="KW-1185">Reference proteome</keyword>
<dbReference type="GO" id="GO:0031460">
    <property type="term" value="P:glycine betaine transport"/>
    <property type="evidence" value="ECO:0007669"/>
    <property type="project" value="TreeGrafter"/>
</dbReference>
<dbReference type="PANTHER" id="PTHR47737:SF1">
    <property type="entry name" value="GLYCINE BETAINE_PROLINE BETAINE TRANSPORT SYSTEM PERMEASE PROTEIN PROW"/>
    <property type="match status" value="1"/>
</dbReference>
<evidence type="ECO:0000256" key="3">
    <source>
        <dbReference type="ARBA" id="ARBA00022475"/>
    </source>
</evidence>
<dbReference type="Proteomes" id="UP000595823">
    <property type="component" value="Chromosome"/>
</dbReference>
<dbReference type="GO" id="GO:0043190">
    <property type="term" value="C:ATP-binding cassette (ABC) transporter complex"/>
    <property type="evidence" value="ECO:0007669"/>
    <property type="project" value="InterPro"/>
</dbReference>
<dbReference type="GO" id="GO:0015871">
    <property type="term" value="P:choline transport"/>
    <property type="evidence" value="ECO:0007669"/>
    <property type="project" value="TreeGrafter"/>
</dbReference>
<accession>A0A7T6Z7F3</accession>
<dbReference type="InterPro" id="IPR007210">
    <property type="entry name" value="ABC_Gly_betaine_transp_sub-bd"/>
</dbReference>
<name>A0A7T6Z7F3_9BACI</name>
<dbReference type="GO" id="GO:0015226">
    <property type="term" value="F:carnitine transmembrane transporter activity"/>
    <property type="evidence" value="ECO:0007669"/>
    <property type="project" value="TreeGrafter"/>
</dbReference>